<protein>
    <recommendedName>
        <fullName evidence="5">Transglutaminase-like domain-containing protein</fullName>
    </recommendedName>
</protein>
<feature type="binding site" evidence="3">
    <location>
        <position position="433"/>
    </location>
    <ligand>
        <name>Ca(2+)</name>
        <dbReference type="ChEBI" id="CHEBI:29108"/>
    </ligand>
</feature>
<dbReference type="EMBL" id="CAXITT010000124">
    <property type="protein sequence ID" value="CAL1532742.1"/>
    <property type="molecule type" value="Genomic_DNA"/>
</dbReference>
<dbReference type="Pfam" id="PF01841">
    <property type="entry name" value="Transglut_core"/>
    <property type="match status" value="1"/>
</dbReference>
<feature type="domain" description="Transglutaminase-like" evidence="5">
    <location>
        <begin position="303"/>
        <end position="396"/>
    </location>
</feature>
<evidence type="ECO:0000256" key="1">
    <source>
        <dbReference type="ARBA" id="ARBA00005968"/>
    </source>
</evidence>
<feature type="active site" evidence="2">
    <location>
        <position position="370"/>
    </location>
</feature>
<evidence type="ECO:0000313" key="6">
    <source>
        <dbReference type="EMBL" id="CAL1532742.1"/>
    </source>
</evidence>
<proteinExistence type="inferred from homology"/>
<keyword evidence="3" id="KW-0106">Calcium</keyword>
<dbReference type="InterPro" id="IPR036985">
    <property type="entry name" value="Transglutaminase-like_sf"/>
</dbReference>
<dbReference type="InterPro" id="IPR013783">
    <property type="entry name" value="Ig-like_fold"/>
</dbReference>
<dbReference type="InterPro" id="IPR001102">
    <property type="entry name" value="Transglutaminase_N"/>
</dbReference>
<dbReference type="AlphaFoldDB" id="A0AAV2HFR7"/>
<feature type="binding site" evidence="3">
    <location>
        <position position="487"/>
    </location>
    <ligand>
        <name>Ca(2+)</name>
        <dbReference type="ChEBI" id="CHEBI:29108"/>
    </ligand>
</feature>
<dbReference type="Gene3D" id="2.60.40.10">
    <property type="entry name" value="Immunoglobulins"/>
    <property type="match status" value="3"/>
</dbReference>
<keyword evidence="7" id="KW-1185">Reference proteome</keyword>
<dbReference type="SUPFAM" id="SSF81296">
    <property type="entry name" value="E set domains"/>
    <property type="match status" value="1"/>
</dbReference>
<sequence length="722" mass="80303">MGAGASICGSTHVQPDTGRWVQPTDRRDSNVNVIIDPDPKTTLTAVSVELNIKDNSELHHTNKYAFSIAKTKLIVRRGQPFVIDVEFSKDFNEKSDGLKIIFETGKKPLATKGTSVEITPDDEDGTKEWKASIKSKKDKALKVSITAPPSCFIGKWNVKIDVVRDSNIYRLELADPIYVIFNPWCKDDTVYMADANLLKEYVLNETGQIYYGSQSAVAPRPWNFGQFESCVLEVAIYLLDSSELKWPVRGSPVSVVRKISALVNSADDSGVLTGNWSGDYSDGRSPLSWTGSAAILEEFWKSKRPVKYGQCWVFSGLSTTICRTLGIPARSVSNFQSAHDSDGSITIDFHYTSKGELDDSVKNDSIWNFHVWNEAWMSRPELTSGYGGWQAFDATPQETSEGVYCCGPVPVAAIKLGEVTLPYDGPFVFAEVNADRVHWKKNKLGQWECISIDKNAVGKKMSTKAANSNEREDVTSNYKPEEGSAEERAAVLRANQTGSNRKDIYKQKPGDVDFNLVQDRKETLVGDNFQLKLKMSNKTSNKRTVSGRMEVRTMYYTGVLADLVKSVVFTDVDVSSNPGKIEIEIEAKEGDYSAKLRDCCMLDVTIWAVVKETEQYFVKKEDFRLLKPNLAIKAPSSVKLGEEFDAEVSFTNPLNQPLTKCFLVVDGLAQSREISQSKVSAKSNFTAKITIKPTKKGNCQLIVIFNSQPLEDIHGSQQIKVT</sequence>
<feature type="active site" evidence="2">
    <location>
        <position position="393"/>
    </location>
</feature>
<dbReference type="InterPro" id="IPR050779">
    <property type="entry name" value="Transglutaminase"/>
</dbReference>
<evidence type="ECO:0000313" key="7">
    <source>
        <dbReference type="Proteomes" id="UP001497497"/>
    </source>
</evidence>
<dbReference type="InterPro" id="IPR002931">
    <property type="entry name" value="Transglutaminase-like"/>
</dbReference>
<dbReference type="PIRSF" id="PIRSF000459">
    <property type="entry name" value="TGM_EBP42"/>
    <property type="match status" value="1"/>
</dbReference>
<feature type="active site" evidence="2">
    <location>
        <position position="311"/>
    </location>
</feature>
<comment type="similarity">
    <text evidence="1">Belongs to the transglutaminase superfamily. Transglutaminase family.</text>
</comment>
<dbReference type="InterPro" id="IPR014756">
    <property type="entry name" value="Ig_E-set"/>
</dbReference>
<dbReference type="SUPFAM" id="SSF54001">
    <property type="entry name" value="Cysteine proteinases"/>
    <property type="match status" value="1"/>
</dbReference>
<dbReference type="Pfam" id="PF00927">
    <property type="entry name" value="Transglut_C"/>
    <property type="match status" value="1"/>
</dbReference>
<evidence type="ECO:0000256" key="4">
    <source>
        <dbReference type="SAM" id="MobiDB-lite"/>
    </source>
</evidence>
<feature type="region of interest" description="Disordered" evidence="4">
    <location>
        <begin position="1"/>
        <end position="24"/>
    </location>
</feature>
<dbReference type="Pfam" id="PF00868">
    <property type="entry name" value="Transglut_N"/>
    <property type="match status" value="1"/>
</dbReference>
<comment type="cofactor">
    <cofactor evidence="3">
        <name>Ca(2+)</name>
        <dbReference type="ChEBI" id="CHEBI:29108"/>
    </cofactor>
    <text evidence="3">Binds 1 Ca(2+) ion per subunit.</text>
</comment>
<feature type="compositionally biased region" description="Basic and acidic residues" evidence="4">
    <location>
        <begin position="469"/>
        <end position="484"/>
    </location>
</feature>
<evidence type="ECO:0000256" key="3">
    <source>
        <dbReference type="PIRSR" id="PIRSR000459-2"/>
    </source>
</evidence>
<dbReference type="InterPro" id="IPR036238">
    <property type="entry name" value="Transglutaminase_C_sf"/>
</dbReference>
<evidence type="ECO:0000259" key="5">
    <source>
        <dbReference type="SMART" id="SM00460"/>
    </source>
</evidence>
<dbReference type="PANTHER" id="PTHR11590">
    <property type="entry name" value="PROTEIN-GLUTAMINE GAMMA-GLUTAMYLTRANSFERASE"/>
    <property type="match status" value="1"/>
</dbReference>
<dbReference type="GO" id="GO:0046872">
    <property type="term" value="F:metal ion binding"/>
    <property type="evidence" value="ECO:0007669"/>
    <property type="project" value="UniProtKB-KW"/>
</dbReference>
<dbReference type="Gene3D" id="3.90.260.10">
    <property type="entry name" value="Transglutaminase-like"/>
    <property type="match status" value="1"/>
</dbReference>
<feature type="region of interest" description="Disordered" evidence="4">
    <location>
        <begin position="461"/>
        <end position="484"/>
    </location>
</feature>
<feature type="binding site" evidence="3">
    <location>
        <position position="435"/>
    </location>
    <ligand>
        <name>Ca(2+)</name>
        <dbReference type="ChEBI" id="CHEBI:29108"/>
    </ligand>
</feature>
<dbReference type="Proteomes" id="UP001497497">
    <property type="component" value="Unassembled WGS sequence"/>
</dbReference>
<accession>A0AAV2HFR7</accession>
<dbReference type="InterPro" id="IPR008958">
    <property type="entry name" value="Transglutaminase_C"/>
</dbReference>
<organism evidence="6 7">
    <name type="scientific">Lymnaea stagnalis</name>
    <name type="common">Great pond snail</name>
    <name type="synonym">Helix stagnalis</name>
    <dbReference type="NCBI Taxonomy" id="6523"/>
    <lineage>
        <taxon>Eukaryota</taxon>
        <taxon>Metazoa</taxon>
        <taxon>Spiralia</taxon>
        <taxon>Lophotrochozoa</taxon>
        <taxon>Mollusca</taxon>
        <taxon>Gastropoda</taxon>
        <taxon>Heterobranchia</taxon>
        <taxon>Euthyneura</taxon>
        <taxon>Panpulmonata</taxon>
        <taxon>Hygrophila</taxon>
        <taxon>Lymnaeoidea</taxon>
        <taxon>Lymnaeidae</taxon>
        <taxon>Lymnaea</taxon>
    </lineage>
</organism>
<dbReference type="SUPFAM" id="SSF49309">
    <property type="entry name" value="Transglutaminase, two C-terminal domains"/>
    <property type="match status" value="2"/>
</dbReference>
<dbReference type="FunFam" id="3.90.260.10:FF:000002">
    <property type="entry name" value="Erythrocyte membrane protein band 4.2"/>
    <property type="match status" value="1"/>
</dbReference>
<dbReference type="PANTHER" id="PTHR11590:SF40">
    <property type="entry name" value="HEMOCYTE PROTEIN-GLUTAMINE GAMMA-GLUTAMYLTRANSFERASE-LIKE PROTEIN"/>
    <property type="match status" value="1"/>
</dbReference>
<gene>
    <name evidence="6" type="ORF">GSLYS_00006760001</name>
</gene>
<keyword evidence="3" id="KW-0479">Metal-binding</keyword>
<dbReference type="GO" id="GO:0003810">
    <property type="term" value="F:protein-glutamine gamma-glutamyltransferase activity"/>
    <property type="evidence" value="ECO:0007669"/>
    <property type="project" value="InterPro"/>
</dbReference>
<dbReference type="InterPro" id="IPR023608">
    <property type="entry name" value="Transglutaminase_animal"/>
</dbReference>
<evidence type="ECO:0000256" key="2">
    <source>
        <dbReference type="PIRSR" id="PIRSR000459-1"/>
    </source>
</evidence>
<reference evidence="6 7" key="1">
    <citation type="submission" date="2024-04" db="EMBL/GenBank/DDBJ databases">
        <authorList>
            <consortium name="Genoscope - CEA"/>
            <person name="William W."/>
        </authorList>
    </citation>
    <scope>NUCLEOTIDE SEQUENCE [LARGE SCALE GENOMIC DNA]</scope>
</reference>
<name>A0AAV2HFR7_LYMST</name>
<dbReference type="InterPro" id="IPR038765">
    <property type="entry name" value="Papain-like_cys_pep_sf"/>
</dbReference>
<dbReference type="SMART" id="SM00460">
    <property type="entry name" value="TGc"/>
    <property type="match status" value="1"/>
</dbReference>
<comment type="caution">
    <text evidence="6">The sequence shown here is derived from an EMBL/GenBank/DDBJ whole genome shotgun (WGS) entry which is preliminary data.</text>
</comment>
<feature type="binding site" evidence="3">
    <location>
        <position position="482"/>
    </location>
    <ligand>
        <name>Ca(2+)</name>
        <dbReference type="ChEBI" id="CHEBI:29108"/>
    </ligand>
</feature>